<evidence type="ECO:0000313" key="1">
    <source>
        <dbReference type="EMBL" id="KAL2524366.1"/>
    </source>
</evidence>
<dbReference type="PANTHER" id="PTHR47880">
    <property type="entry name" value="OS05G0353300 PROTEIN"/>
    <property type="match status" value="1"/>
</dbReference>
<sequence>MASVSGIPTFNDLRLTHSSSSRQYNFLATPKTNKLKVKSCARISGPESSGCITTQRNMFQNFRLLKSVELDMFVTSDDEDEMSKGFLEEIEELERMTREPSNVLEGMNDKLLARELPVSFSVLFAGSEGLLVHVGGEWLQKAHRVDKEKIELMCQ</sequence>
<protein>
    <submittedName>
        <fullName evidence="1">Pentatricopeptide repeat-containing protein</fullName>
    </submittedName>
</protein>
<keyword evidence="2" id="KW-1185">Reference proteome</keyword>
<dbReference type="EMBL" id="JBFOLK010000003">
    <property type="protein sequence ID" value="KAL2524366.1"/>
    <property type="molecule type" value="Genomic_DNA"/>
</dbReference>
<name>A0ABD1UH70_9LAMI</name>
<accession>A0ABD1UH70</accession>
<evidence type="ECO:0000313" key="2">
    <source>
        <dbReference type="Proteomes" id="UP001604336"/>
    </source>
</evidence>
<dbReference type="AlphaFoldDB" id="A0ABD1UH70"/>
<proteinExistence type="predicted"/>
<dbReference type="Proteomes" id="UP001604336">
    <property type="component" value="Unassembled WGS sequence"/>
</dbReference>
<gene>
    <name evidence="1" type="ORF">Adt_09420</name>
</gene>
<organism evidence="1 2">
    <name type="scientific">Abeliophyllum distichum</name>
    <dbReference type="NCBI Taxonomy" id="126358"/>
    <lineage>
        <taxon>Eukaryota</taxon>
        <taxon>Viridiplantae</taxon>
        <taxon>Streptophyta</taxon>
        <taxon>Embryophyta</taxon>
        <taxon>Tracheophyta</taxon>
        <taxon>Spermatophyta</taxon>
        <taxon>Magnoliopsida</taxon>
        <taxon>eudicotyledons</taxon>
        <taxon>Gunneridae</taxon>
        <taxon>Pentapetalae</taxon>
        <taxon>asterids</taxon>
        <taxon>lamiids</taxon>
        <taxon>Lamiales</taxon>
        <taxon>Oleaceae</taxon>
        <taxon>Forsythieae</taxon>
        <taxon>Abeliophyllum</taxon>
    </lineage>
</organism>
<reference evidence="2" key="1">
    <citation type="submission" date="2024-07" db="EMBL/GenBank/DDBJ databases">
        <title>Two chromosome-level genome assemblies of Korean endemic species Abeliophyllum distichum and Forsythia ovata (Oleaceae).</title>
        <authorList>
            <person name="Jang H."/>
        </authorList>
    </citation>
    <scope>NUCLEOTIDE SEQUENCE [LARGE SCALE GENOMIC DNA]</scope>
</reference>
<dbReference type="PANTHER" id="PTHR47880:SF1">
    <property type="entry name" value="OS05G0353300 PROTEIN"/>
    <property type="match status" value="1"/>
</dbReference>
<comment type="caution">
    <text evidence="1">The sequence shown here is derived from an EMBL/GenBank/DDBJ whole genome shotgun (WGS) entry which is preliminary data.</text>
</comment>